<dbReference type="Gene3D" id="3.40.50.1110">
    <property type="entry name" value="SGNH hydrolase"/>
    <property type="match status" value="1"/>
</dbReference>
<name>A0A3B1DBN7_9ZZZZ</name>
<dbReference type="PANTHER" id="PTHR30383">
    <property type="entry name" value="THIOESTERASE 1/PROTEASE 1/LYSOPHOSPHOLIPASE L1"/>
    <property type="match status" value="1"/>
</dbReference>
<dbReference type="SUPFAM" id="SSF52266">
    <property type="entry name" value="SGNH hydrolase"/>
    <property type="match status" value="1"/>
</dbReference>
<accession>A0A3B1DBN7</accession>
<dbReference type="InterPro" id="IPR013830">
    <property type="entry name" value="SGNH_hydro"/>
</dbReference>
<dbReference type="Pfam" id="PF13472">
    <property type="entry name" value="Lipase_GDSL_2"/>
    <property type="match status" value="1"/>
</dbReference>
<proteinExistence type="predicted"/>
<dbReference type="EMBL" id="UOGD01000441">
    <property type="protein sequence ID" value="VAX29205.1"/>
    <property type="molecule type" value="Genomic_DNA"/>
</dbReference>
<evidence type="ECO:0000313" key="2">
    <source>
        <dbReference type="EMBL" id="VAX29205.1"/>
    </source>
</evidence>
<organism evidence="2">
    <name type="scientific">hydrothermal vent metagenome</name>
    <dbReference type="NCBI Taxonomy" id="652676"/>
    <lineage>
        <taxon>unclassified sequences</taxon>
        <taxon>metagenomes</taxon>
        <taxon>ecological metagenomes</taxon>
    </lineage>
</organism>
<dbReference type="InterPro" id="IPR051532">
    <property type="entry name" value="Ester_Hydrolysis_Enzymes"/>
</dbReference>
<gene>
    <name evidence="2" type="ORF">MNBD_IGNAVI01-325</name>
</gene>
<dbReference type="AlphaFoldDB" id="A0A3B1DBN7"/>
<protein>
    <recommendedName>
        <fullName evidence="1">SGNH hydrolase-type esterase domain-containing protein</fullName>
    </recommendedName>
</protein>
<sequence>MKKILSIVLVFVFLFNVSVFAQKNGSSKKQFKIHYYTKKSIYDALPNTKDEILFVGNSITASGQWTEMFQDLRVKNRGISGDVTDGLLYRLKEVTESQPSKIFLMIGVNDLSREKSKSYILKRYQEILDSIRSQTPSTKIYIQSILPVNDKFGYFKNHTNKTDSIISINRDLEIIAEKIGAKYIDLFSAFADPQNKMKEEYTLDGLHPNGKGYLKWVELIRKYVE</sequence>
<dbReference type="InterPro" id="IPR036514">
    <property type="entry name" value="SGNH_hydro_sf"/>
</dbReference>
<reference evidence="2" key="1">
    <citation type="submission" date="2018-06" db="EMBL/GenBank/DDBJ databases">
        <authorList>
            <person name="Zhirakovskaya E."/>
        </authorList>
    </citation>
    <scope>NUCLEOTIDE SEQUENCE</scope>
</reference>
<evidence type="ECO:0000259" key="1">
    <source>
        <dbReference type="Pfam" id="PF13472"/>
    </source>
</evidence>
<feature type="domain" description="SGNH hydrolase-type esterase" evidence="1">
    <location>
        <begin position="54"/>
        <end position="213"/>
    </location>
</feature>
<dbReference type="PANTHER" id="PTHR30383:SF5">
    <property type="entry name" value="SGNH HYDROLASE-TYPE ESTERASE DOMAIN-CONTAINING PROTEIN"/>
    <property type="match status" value="1"/>
</dbReference>
<dbReference type="GO" id="GO:0004622">
    <property type="term" value="F:phosphatidylcholine lysophospholipase activity"/>
    <property type="evidence" value="ECO:0007669"/>
    <property type="project" value="TreeGrafter"/>
</dbReference>